<sequence>MNYIRISALALTAAALGGCVETSGSATGGSGLSGTDTQFNAMTGPCIEQASRMTGASQGAIRVLDRIQTGGGPILTLDAAGAKYTCRLEDNGSVTVFSEFAN</sequence>
<dbReference type="PROSITE" id="PS51257">
    <property type="entry name" value="PROKAR_LIPOPROTEIN"/>
    <property type="match status" value="1"/>
</dbReference>
<gene>
    <name evidence="1" type="ORF">SAMN05421757_1184</name>
</gene>
<reference evidence="1 2" key="1">
    <citation type="submission" date="2017-06" db="EMBL/GenBank/DDBJ databases">
        <authorList>
            <person name="Kim H.J."/>
            <person name="Triplett B.A."/>
        </authorList>
    </citation>
    <scope>NUCLEOTIDE SEQUENCE [LARGE SCALE GENOMIC DNA]</scope>
    <source>
        <strain evidence="1 2">DSM 29339</strain>
    </source>
</reference>
<dbReference type="EMBL" id="FZOY01000018">
    <property type="protein sequence ID" value="SNT41095.1"/>
    <property type="molecule type" value="Genomic_DNA"/>
</dbReference>
<evidence type="ECO:0000313" key="1">
    <source>
        <dbReference type="EMBL" id="SNT41095.1"/>
    </source>
</evidence>
<name>A0A239MEH5_9RHOB</name>
<accession>A0A239MEH5</accession>
<dbReference type="Proteomes" id="UP000198426">
    <property type="component" value="Unassembled WGS sequence"/>
</dbReference>
<proteinExistence type="predicted"/>
<protein>
    <submittedName>
        <fullName evidence="1">Uncharacterized protein</fullName>
    </submittedName>
</protein>
<dbReference type="AlphaFoldDB" id="A0A239MEH5"/>
<keyword evidence="2" id="KW-1185">Reference proteome</keyword>
<evidence type="ECO:0000313" key="2">
    <source>
        <dbReference type="Proteomes" id="UP000198426"/>
    </source>
</evidence>
<organism evidence="1 2">
    <name type="scientific">Tropicimonas sediminicola</name>
    <dbReference type="NCBI Taxonomy" id="1031541"/>
    <lineage>
        <taxon>Bacteria</taxon>
        <taxon>Pseudomonadati</taxon>
        <taxon>Pseudomonadota</taxon>
        <taxon>Alphaproteobacteria</taxon>
        <taxon>Rhodobacterales</taxon>
        <taxon>Roseobacteraceae</taxon>
        <taxon>Tropicimonas</taxon>
    </lineage>
</organism>